<reference evidence="1 2" key="1">
    <citation type="submission" date="2016-10" db="EMBL/GenBank/DDBJ databases">
        <authorList>
            <person name="de Groot N.N."/>
        </authorList>
    </citation>
    <scope>NUCLEOTIDE SEQUENCE [LARGE SCALE GENOMIC DNA]</scope>
    <source>
        <strain evidence="1 2">CGMCC 1.10267</strain>
    </source>
</reference>
<dbReference type="AlphaFoldDB" id="A0A1G7TIT4"/>
<gene>
    <name evidence="1" type="ORF">SAMN04487974_102141</name>
</gene>
<evidence type="ECO:0000313" key="1">
    <source>
        <dbReference type="EMBL" id="SDG34934.1"/>
    </source>
</evidence>
<name>A0A1G7TIT4_9HYPH</name>
<accession>A0A1G7TIT4</accession>
<dbReference type="OrthoDB" id="9760250at2"/>
<dbReference type="EMBL" id="FNCS01000002">
    <property type="protein sequence ID" value="SDG34934.1"/>
    <property type="molecule type" value="Genomic_DNA"/>
</dbReference>
<organism evidence="1 2">
    <name type="scientific">Pelagibacterium luteolum</name>
    <dbReference type="NCBI Taxonomy" id="440168"/>
    <lineage>
        <taxon>Bacteria</taxon>
        <taxon>Pseudomonadati</taxon>
        <taxon>Pseudomonadota</taxon>
        <taxon>Alphaproteobacteria</taxon>
        <taxon>Hyphomicrobiales</taxon>
        <taxon>Devosiaceae</taxon>
        <taxon>Pelagibacterium</taxon>
    </lineage>
</organism>
<dbReference type="RefSeq" id="WP_090592660.1">
    <property type="nucleotide sequence ID" value="NZ_FNCS01000002.1"/>
</dbReference>
<proteinExistence type="predicted"/>
<dbReference type="STRING" id="440168.SAMN04487974_102141"/>
<dbReference type="Proteomes" id="UP000199495">
    <property type="component" value="Unassembled WGS sequence"/>
</dbReference>
<keyword evidence="2" id="KW-1185">Reference proteome</keyword>
<evidence type="ECO:0000313" key="2">
    <source>
        <dbReference type="Proteomes" id="UP000199495"/>
    </source>
</evidence>
<protein>
    <submittedName>
        <fullName evidence="1">LysM domain-containing protein</fullName>
    </submittedName>
</protein>
<sequence>MNYFAPEYSAPRRKRPAGWHLNRDLSLADINMIVLEAMRGDPCWKIAARYKTNERRIKDICWIEGVSVSE</sequence>